<comment type="caution">
    <text evidence="2">The sequence shown here is derived from an EMBL/GenBank/DDBJ whole genome shotgun (WGS) entry which is preliminary data.</text>
</comment>
<evidence type="ECO:0000256" key="1">
    <source>
        <dbReference type="SAM" id="MobiDB-lite"/>
    </source>
</evidence>
<reference evidence="3" key="1">
    <citation type="submission" date="2024-04" db="EMBL/GenBank/DDBJ databases">
        <title>Salinicola lusitanus LLJ914,a marine bacterium isolated from the Okinawa Trough.</title>
        <authorList>
            <person name="Li J."/>
        </authorList>
    </citation>
    <scope>NUCLEOTIDE SEQUENCE [LARGE SCALE GENOMIC DNA]</scope>
</reference>
<dbReference type="PANTHER" id="PTHR47510">
    <property type="entry name" value="REVERSE TRANSCRIPTASE DOMAIN-CONTAINING PROTEIN"/>
    <property type="match status" value="1"/>
</dbReference>
<feature type="compositionally biased region" description="Low complexity" evidence="1">
    <location>
        <begin position="178"/>
        <end position="196"/>
    </location>
</feature>
<dbReference type="PANTHER" id="PTHR47510:SF3">
    <property type="entry name" value="ENDO_EXONUCLEASE_PHOSPHATASE DOMAIN-CONTAINING PROTEIN"/>
    <property type="match status" value="1"/>
</dbReference>
<keyword evidence="3" id="KW-1185">Reference proteome</keyword>
<name>A0AAW0NUD7_9GOBI</name>
<feature type="region of interest" description="Disordered" evidence="1">
    <location>
        <begin position="166"/>
        <end position="196"/>
    </location>
</feature>
<dbReference type="AlphaFoldDB" id="A0AAW0NUD7"/>
<dbReference type="EMBL" id="JBBPFD010000010">
    <property type="protein sequence ID" value="KAK7909414.1"/>
    <property type="molecule type" value="Genomic_DNA"/>
</dbReference>
<evidence type="ECO:0000313" key="3">
    <source>
        <dbReference type="Proteomes" id="UP001460270"/>
    </source>
</evidence>
<accession>A0AAW0NUD7</accession>
<dbReference type="InterPro" id="IPR043502">
    <property type="entry name" value="DNA/RNA_pol_sf"/>
</dbReference>
<dbReference type="Proteomes" id="UP001460270">
    <property type="component" value="Unassembled WGS sequence"/>
</dbReference>
<protein>
    <recommendedName>
        <fullName evidence="4">Reverse transcriptase domain-containing protein</fullName>
    </recommendedName>
</protein>
<evidence type="ECO:0000313" key="2">
    <source>
        <dbReference type="EMBL" id="KAK7909414.1"/>
    </source>
</evidence>
<dbReference type="SUPFAM" id="SSF56672">
    <property type="entry name" value="DNA/RNA polymerases"/>
    <property type="match status" value="1"/>
</dbReference>
<evidence type="ECO:0008006" key="4">
    <source>
        <dbReference type="Google" id="ProtNLM"/>
    </source>
</evidence>
<gene>
    <name evidence="2" type="ORF">WMY93_014098</name>
</gene>
<organism evidence="2 3">
    <name type="scientific">Mugilogobius chulae</name>
    <name type="common">yellowstripe goby</name>
    <dbReference type="NCBI Taxonomy" id="88201"/>
    <lineage>
        <taxon>Eukaryota</taxon>
        <taxon>Metazoa</taxon>
        <taxon>Chordata</taxon>
        <taxon>Craniata</taxon>
        <taxon>Vertebrata</taxon>
        <taxon>Euteleostomi</taxon>
        <taxon>Actinopterygii</taxon>
        <taxon>Neopterygii</taxon>
        <taxon>Teleostei</taxon>
        <taxon>Neoteleostei</taxon>
        <taxon>Acanthomorphata</taxon>
        <taxon>Gobiaria</taxon>
        <taxon>Gobiiformes</taxon>
        <taxon>Gobioidei</taxon>
        <taxon>Gobiidae</taxon>
        <taxon>Gobionellinae</taxon>
        <taxon>Mugilogobius</taxon>
    </lineage>
</organism>
<sequence length="385" mass="43091">MGNWAAQTIESDLGLPAHIKWFDQGVPCWSALLPCNGLGRVKSLEFVSAMKRDLLVLRRQFPSLTVVFSALTDRRLWRDAKPGRINKAKKLVNSVIGDFVKDPGCMVLSDKRDHANTFNAMSMCRSDFNDQSGAERLLRPARAFQGRRASNKRDQHVKSKVTVLTTTMSTPSLPPSGSPGCAPDSASPSSSGFSPPVITVGQVRSELRRLHPRKAAGPDGVCPRLLKACADELGEPLQHVFNLSLQLRRVPSLWKTSCIVPVPKKTRPCERNDYRPVTLTSHAMKTLERLVMRLMRPQAQNVRDPLQFAYQEKVGVEDAVLYLLHCALSYLDGGRCIVRLPFFDFSSAFNTIQPSLLQEKLNIMAVDPHLVNWIMDYLTNRPQYV</sequence>
<proteinExistence type="predicted"/>